<organism evidence="1">
    <name type="scientific">Trepomonas sp. PC1</name>
    <dbReference type="NCBI Taxonomy" id="1076344"/>
    <lineage>
        <taxon>Eukaryota</taxon>
        <taxon>Metamonada</taxon>
        <taxon>Diplomonadida</taxon>
        <taxon>Hexamitidae</taxon>
        <taxon>Hexamitinae</taxon>
        <taxon>Trepomonas</taxon>
    </lineage>
</organism>
<gene>
    <name evidence="1" type="ORF">TPC1_30190</name>
</gene>
<dbReference type="EMBL" id="GDID01006291">
    <property type="protein sequence ID" value="JAP90315.1"/>
    <property type="molecule type" value="Transcribed_RNA"/>
</dbReference>
<name>A0A146K351_9EUKA</name>
<evidence type="ECO:0000313" key="1">
    <source>
        <dbReference type="EMBL" id="JAP90315.1"/>
    </source>
</evidence>
<accession>A0A146K351</accession>
<proteinExistence type="predicted"/>
<protein>
    <submittedName>
        <fullName evidence="1">Uncharacterized protein</fullName>
    </submittedName>
</protein>
<dbReference type="AlphaFoldDB" id="A0A146K351"/>
<feature type="non-terminal residue" evidence="1">
    <location>
        <position position="1"/>
    </location>
</feature>
<reference evidence="1" key="1">
    <citation type="submission" date="2015-07" db="EMBL/GenBank/DDBJ databases">
        <title>Adaptation to a free-living lifestyle via gene acquisitions in the diplomonad Trepomonas sp. PC1.</title>
        <authorList>
            <person name="Xu F."/>
            <person name="Jerlstrom-Hultqvist J."/>
            <person name="Kolisko M."/>
            <person name="Simpson A.G.B."/>
            <person name="Roger A.J."/>
            <person name="Svard S.G."/>
            <person name="Andersson J.O."/>
        </authorList>
    </citation>
    <scope>NUCLEOTIDE SEQUENCE</scope>
    <source>
        <strain evidence="1">PC1</strain>
    </source>
</reference>
<sequence length="849" mass="99318">RQIPTKSIFSLQKFIIYLNDGFIYIQGNNFVELKKIQTISTKIVSARVFESVDLDNLMIVTNNSIIYWVSIVASNFQVSQIDLQYNVIFGAVIQQNKRFTCIYSDGLTIYSKLLNQNSQSIENEVVQYQKMKFFKQTDQYIYGLLDNDKIVRIDDQGYSELRYELDDSQSQSNQETKQLKILNGFEFENKFCFLTSQGEILIDNQIDENIEQFSIKRWKQKVCGVQQTKQSQNLSKYTVLQCCPLSHQCPCLIFDNYLALFQKEAQQLCIFDIKSGVFLQSASVSKNGKFFQLCDNLYIQSDEQLCKIVFANTNPDQIQQQYQKLNCQFWKLNNISQSQILKNIVCSYFQKENSLQSDQSSQQKHQKIIISNEQIPAIENVDILPLVVGSSYNKKRNNITIDVNKQIDCIFQAIEQCEPTITHQFISMFVNYAIQYLIGIINVNLKLNYFDKQKPEDVSNVDLQIQKISFEQILKTMKFCKSVWFSKDLIKLNSTLQLIKLANQNINKVAMINHKSSTSFQDLQQNVLQYVYSIAQKSSNYEIILSAQFSQYIQRIEQNFPFLIAICKEIWNNQEILKSNKPSKPLAQIQYKTRPSKSTFVQTYLSTLNINQELLIEYDLFWLHFVVENDEQIKQFIFQQLTKVEKMQQFQLNQKLQPIEDDSKISIQLSSYNDQETVSTKSQEHKKQSDISQIINSISVEYNSVVSGFVNQSKLNYLDPFQLITQLSLQGNEFFQKISKIHFNLQLSQDYYKIKTRIIEQIFYELRPEKDLDQYSLYDVIINVASSIQQEGSIYCQELLFLLCFGCMNIFSYYNIQDMVQGLSEQKRNQQLKNSIMIEIAITLQWLLM</sequence>